<dbReference type="Pfam" id="PF01335">
    <property type="entry name" value="DED"/>
    <property type="match status" value="2"/>
</dbReference>
<dbReference type="EMBL" id="JANPWB010000005">
    <property type="protein sequence ID" value="KAJ1186519.1"/>
    <property type="molecule type" value="Genomic_DNA"/>
</dbReference>
<dbReference type="InterPro" id="IPR033139">
    <property type="entry name" value="Caspase_cys_AS"/>
</dbReference>
<feature type="domain" description="DED" evidence="17">
    <location>
        <begin position="254"/>
        <end position="331"/>
    </location>
</feature>
<reference evidence="20" key="1">
    <citation type="journal article" date="2022" name="bioRxiv">
        <title>Sequencing and chromosome-scale assembly of the giantPleurodeles waltlgenome.</title>
        <authorList>
            <person name="Brown T."/>
            <person name="Elewa A."/>
            <person name="Iarovenko S."/>
            <person name="Subramanian E."/>
            <person name="Araus A.J."/>
            <person name="Petzold A."/>
            <person name="Susuki M."/>
            <person name="Suzuki K.-i.T."/>
            <person name="Hayashi T."/>
            <person name="Toyoda A."/>
            <person name="Oliveira C."/>
            <person name="Osipova E."/>
            <person name="Leigh N.D."/>
            <person name="Simon A."/>
            <person name="Yun M.H."/>
        </authorList>
    </citation>
    <scope>NUCLEOTIDE SEQUENCE</scope>
    <source>
        <strain evidence="20">20211129_DDA</strain>
        <tissue evidence="20">Liver</tissue>
    </source>
</reference>
<keyword evidence="10" id="KW-0788">Thiol protease</keyword>
<dbReference type="Gene3D" id="1.10.533.10">
    <property type="entry name" value="Death Domain, Fas"/>
    <property type="match status" value="2"/>
</dbReference>
<evidence type="ECO:0000256" key="5">
    <source>
        <dbReference type="ARBA" id="ARBA00022553"/>
    </source>
</evidence>
<dbReference type="InterPro" id="IPR002138">
    <property type="entry name" value="Pept_C14_p10"/>
</dbReference>
<evidence type="ECO:0000256" key="7">
    <source>
        <dbReference type="ARBA" id="ARBA00022703"/>
    </source>
</evidence>
<evidence type="ECO:0000259" key="17">
    <source>
        <dbReference type="PROSITE" id="PS50168"/>
    </source>
</evidence>
<dbReference type="PROSITE" id="PS01121">
    <property type="entry name" value="CASPASE_HIS"/>
    <property type="match status" value="1"/>
</dbReference>
<keyword evidence="7" id="KW-0053">Apoptosis</keyword>
<dbReference type="SMART" id="SM00115">
    <property type="entry name" value="CASc"/>
    <property type="match status" value="1"/>
</dbReference>
<evidence type="ECO:0000256" key="14">
    <source>
        <dbReference type="ARBA" id="ARBA00066479"/>
    </source>
</evidence>
<dbReference type="GO" id="GO:0005737">
    <property type="term" value="C:cytoplasm"/>
    <property type="evidence" value="ECO:0007669"/>
    <property type="project" value="UniProtKB-SubCell"/>
</dbReference>
<evidence type="ECO:0000256" key="11">
    <source>
        <dbReference type="ARBA" id="ARBA00023145"/>
    </source>
</evidence>
<comment type="catalytic activity">
    <reaction evidence="13">
        <text>Strict requirement for Asp at position P1 and has a preferred cleavage sequence of (Leu/Asp/Val)-Glu-Thr-Asp-|-(Gly/Ser/Ala).</text>
        <dbReference type="EC" id="3.4.22.61"/>
    </reaction>
</comment>
<evidence type="ECO:0000256" key="16">
    <source>
        <dbReference type="RuleBase" id="RU003971"/>
    </source>
</evidence>
<dbReference type="PRINTS" id="PR00376">
    <property type="entry name" value="IL1BCENZYME"/>
</dbReference>
<keyword evidence="4" id="KW-0963">Cytoplasm</keyword>
<dbReference type="PANTHER" id="PTHR48169:SF7">
    <property type="entry name" value="CASPASE 10"/>
    <property type="match status" value="1"/>
</dbReference>
<keyword evidence="9" id="KW-0378">Hydrolase</keyword>
<dbReference type="Pfam" id="PF00656">
    <property type="entry name" value="Peptidase_C14"/>
    <property type="match status" value="1"/>
</dbReference>
<comment type="subcellular location">
    <subcellularLocation>
        <location evidence="2">Cytoplasm</location>
    </subcellularLocation>
    <subcellularLocation>
        <location evidence="1">Nucleus</location>
    </subcellularLocation>
</comment>
<proteinExistence type="inferred from homology"/>
<accession>A0AAV7UES7</accession>
<dbReference type="FunFam" id="3.40.50.1460:FF:000008">
    <property type="entry name" value="caspase-8 isoform X1"/>
    <property type="match status" value="1"/>
</dbReference>
<comment type="caution">
    <text evidence="20">The sequence shown here is derived from an EMBL/GenBank/DDBJ whole genome shotgun (WGS) entry which is preliminary data.</text>
</comment>
<feature type="domain" description="DED" evidence="17">
    <location>
        <begin position="158"/>
        <end position="236"/>
    </location>
</feature>
<dbReference type="InterPro" id="IPR001875">
    <property type="entry name" value="DED_dom"/>
</dbReference>
<keyword evidence="5" id="KW-0597">Phosphoprotein</keyword>
<evidence type="ECO:0000256" key="9">
    <source>
        <dbReference type="ARBA" id="ARBA00022801"/>
    </source>
</evidence>
<keyword evidence="6" id="KW-0645">Protease</keyword>
<evidence type="ECO:0000256" key="2">
    <source>
        <dbReference type="ARBA" id="ARBA00004496"/>
    </source>
</evidence>
<evidence type="ECO:0000256" key="3">
    <source>
        <dbReference type="ARBA" id="ARBA00010134"/>
    </source>
</evidence>
<dbReference type="PROSITE" id="PS50168">
    <property type="entry name" value="DED"/>
    <property type="match status" value="2"/>
</dbReference>
<dbReference type="FunFam" id="1.10.533.10:FF:000016">
    <property type="entry name" value="CASP8 and FADD-like apoptosis regulator"/>
    <property type="match status" value="1"/>
</dbReference>
<dbReference type="PROSITE" id="PS01122">
    <property type="entry name" value="CASPASE_CYS"/>
    <property type="match status" value="1"/>
</dbReference>
<dbReference type="GO" id="GO:0032991">
    <property type="term" value="C:protein-containing complex"/>
    <property type="evidence" value="ECO:0007669"/>
    <property type="project" value="UniProtKB-ARBA"/>
</dbReference>
<keyword evidence="12" id="KW-0539">Nucleus</keyword>
<dbReference type="PROSITE" id="PS50208">
    <property type="entry name" value="CASPASE_P20"/>
    <property type="match status" value="1"/>
</dbReference>
<evidence type="ECO:0000313" key="21">
    <source>
        <dbReference type="Proteomes" id="UP001066276"/>
    </source>
</evidence>
<keyword evidence="21" id="KW-1185">Reference proteome</keyword>
<evidence type="ECO:0000256" key="1">
    <source>
        <dbReference type="ARBA" id="ARBA00004123"/>
    </source>
</evidence>
<dbReference type="GO" id="GO:0051604">
    <property type="term" value="P:protein maturation"/>
    <property type="evidence" value="ECO:0007669"/>
    <property type="project" value="UniProtKB-ARBA"/>
</dbReference>
<comment type="similarity">
    <text evidence="3 16">Belongs to the peptidase C14A family.</text>
</comment>
<dbReference type="PANTHER" id="PTHR48169">
    <property type="entry name" value="DED DOMAIN-CONTAINING PROTEIN"/>
    <property type="match status" value="1"/>
</dbReference>
<evidence type="ECO:0000256" key="12">
    <source>
        <dbReference type="ARBA" id="ARBA00023242"/>
    </source>
</evidence>
<dbReference type="InterPro" id="IPR011029">
    <property type="entry name" value="DEATH-like_dom_sf"/>
</dbReference>
<dbReference type="InterPro" id="IPR015917">
    <property type="entry name" value="Pept_C14A"/>
</dbReference>
<dbReference type="GO" id="GO:0005886">
    <property type="term" value="C:plasma membrane"/>
    <property type="evidence" value="ECO:0007669"/>
    <property type="project" value="UniProtKB-ARBA"/>
</dbReference>
<dbReference type="InterPro" id="IPR016129">
    <property type="entry name" value="Caspase_his_AS"/>
</dbReference>
<dbReference type="GO" id="GO:0006508">
    <property type="term" value="P:proteolysis"/>
    <property type="evidence" value="ECO:0007669"/>
    <property type="project" value="UniProtKB-KW"/>
</dbReference>
<dbReference type="InterPro" id="IPR001309">
    <property type="entry name" value="Pept_C14_p20"/>
</dbReference>
<feature type="domain" description="Caspase family p20" evidence="19">
    <location>
        <begin position="382"/>
        <end position="509"/>
    </location>
</feature>
<evidence type="ECO:0000313" key="20">
    <source>
        <dbReference type="EMBL" id="KAJ1186519.1"/>
    </source>
</evidence>
<dbReference type="GO" id="GO:0006915">
    <property type="term" value="P:apoptotic process"/>
    <property type="evidence" value="ECO:0007669"/>
    <property type="project" value="UniProtKB-KW"/>
</dbReference>
<dbReference type="InterPro" id="IPR011600">
    <property type="entry name" value="Pept_C14_caspase"/>
</dbReference>
<feature type="domain" description="Caspase family p10" evidence="18">
    <location>
        <begin position="536"/>
        <end position="621"/>
    </location>
</feature>
<dbReference type="AlphaFoldDB" id="A0AAV7UES7"/>
<evidence type="ECO:0000256" key="10">
    <source>
        <dbReference type="ARBA" id="ARBA00022807"/>
    </source>
</evidence>
<dbReference type="GO" id="GO:0043065">
    <property type="term" value="P:positive regulation of apoptotic process"/>
    <property type="evidence" value="ECO:0007669"/>
    <property type="project" value="UniProtKB-ARBA"/>
</dbReference>
<name>A0AAV7UES7_PLEWA</name>
<gene>
    <name evidence="20" type="ORF">NDU88_003300</name>
</gene>
<dbReference type="GO" id="GO:0004197">
    <property type="term" value="F:cysteine-type endopeptidase activity"/>
    <property type="evidence" value="ECO:0007669"/>
    <property type="project" value="InterPro"/>
</dbReference>
<evidence type="ECO:0000256" key="4">
    <source>
        <dbReference type="ARBA" id="ARBA00022490"/>
    </source>
</evidence>
<dbReference type="CDD" id="cd00032">
    <property type="entry name" value="CASc"/>
    <property type="match status" value="1"/>
</dbReference>
<dbReference type="InterPro" id="IPR029030">
    <property type="entry name" value="Caspase-like_dom_sf"/>
</dbReference>
<dbReference type="Gene3D" id="3.40.50.1460">
    <property type="match status" value="1"/>
</dbReference>
<evidence type="ECO:0000256" key="15">
    <source>
        <dbReference type="ARBA" id="ARBA00068172"/>
    </source>
</evidence>
<keyword evidence="8" id="KW-0677">Repeat</keyword>
<evidence type="ECO:0000259" key="18">
    <source>
        <dbReference type="PROSITE" id="PS50207"/>
    </source>
</evidence>
<dbReference type="EC" id="3.4.22.61" evidence="14"/>
<organism evidence="20 21">
    <name type="scientific">Pleurodeles waltl</name>
    <name type="common">Iberian ribbed newt</name>
    <dbReference type="NCBI Taxonomy" id="8319"/>
    <lineage>
        <taxon>Eukaryota</taxon>
        <taxon>Metazoa</taxon>
        <taxon>Chordata</taxon>
        <taxon>Craniata</taxon>
        <taxon>Vertebrata</taxon>
        <taxon>Euteleostomi</taxon>
        <taxon>Amphibia</taxon>
        <taxon>Batrachia</taxon>
        <taxon>Caudata</taxon>
        <taxon>Salamandroidea</taxon>
        <taxon>Salamandridae</taxon>
        <taxon>Pleurodelinae</taxon>
        <taxon>Pleurodeles</taxon>
    </lineage>
</organism>
<evidence type="ECO:0000256" key="6">
    <source>
        <dbReference type="ARBA" id="ARBA00022670"/>
    </source>
</evidence>
<dbReference type="SUPFAM" id="SSF52129">
    <property type="entry name" value="Caspase-like"/>
    <property type="match status" value="1"/>
</dbReference>
<evidence type="ECO:0000256" key="13">
    <source>
        <dbReference type="ARBA" id="ARBA00051626"/>
    </source>
</evidence>
<dbReference type="SMART" id="SM00031">
    <property type="entry name" value="DED"/>
    <property type="match status" value="2"/>
</dbReference>
<dbReference type="GO" id="GO:0005634">
    <property type="term" value="C:nucleus"/>
    <property type="evidence" value="ECO:0007669"/>
    <property type="project" value="UniProtKB-SubCell"/>
</dbReference>
<protein>
    <recommendedName>
        <fullName evidence="15">Caspase-8</fullName>
        <ecNumber evidence="14">3.4.22.61</ecNumber>
    </recommendedName>
</protein>
<evidence type="ECO:0000259" key="19">
    <source>
        <dbReference type="PROSITE" id="PS50208"/>
    </source>
</evidence>
<evidence type="ECO:0000256" key="8">
    <source>
        <dbReference type="ARBA" id="ARBA00022737"/>
    </source>
</evidence>
<keyword evidence="11" id="KW-0865">Zymogen</keyword>
<dbReference type="SUPFAM" id="SSF47986">
    <property type="entry name" value="DEATH domain"/>
    <property type="match status" value="2"/>
</dbReference>
<dbReference type="Proteomes" id="UP001066276">
    <property type="component" value="Chromosome 3_1"/>
</dbReference>
<dbReference type="PROSITE" id="PS50207">
    <property type="entry name" value="CASPASE_P10"/>
    <property type="match status" value="1"/>
</dbReference>
<sequence length="641" mass="73228">MKSHYPCEQALATAAFAVEKSAPIVMGAPLTLYAEHAVFAIIQKAKTTLTTQRVLGYEIILSLPSLKVVKRNIVNPATFFAHPISDTDDDAHDCSTYTPDECGQATEDPIPGCLCLTSFGPVRWCHTRPLKKLRTSRYHPPLGALSAYLVLLTRDLVDMSDLFLAISNELKTCDLQCLKFLCIDFVTTQNLEKITEGYELFQALEQNGKLEKKNSGLLKELLFRIKRMDLLKNKMDTNQEEVEKELQDKAQISPYRIFLFNIAEQLSRDQVKQIKFLLNDKVAKHKLADGSVLELFLEMERSDRLAEANFEELKYQMKSIQRFDLLKKIRDFEETRKKVGVPQQESQTNVKMWAKRELQPREKQQQLPTPVLGETYRMGDRPLGYCLIINNFDFSTSLPNILKQRKGTDADAKKLKKIFQWLQFIVEERRDLTAYRILQTMMEYGQKDHEKMYCFVCCILSHGLKGAVYGTDGRSVLIEELTRSVDGERCLSLAGKPKVFFIQACQGKEGQKGVLIQRDSGEDIKSDANPLVSDDTKVSIPIGADFLTGISTVDHYESYRHISNGSFYIQSLCKHLEKLCPREFDLMSILTEVNKDLSIKVLNGNKQMPKIDSTLRKKLIFPVPLQKPDEFREEEDMDTLG</sequence>